<dbReference type="InterPro" id="IPR009297">
    <property type="entry name" value="DUF952"/>
</dbReference>
<evidence type="ECO:0000313" key="1">
    <source>
        <dbReference type="EMBL" id="AKS46802.1"/>
    </source>
</evidence>
<accession>A0A0K0Y7G1</accession>
<dbReference type="Pfam" id="PF06108">
    <property type="entry name" value="DUF952"/>
    <property type="match status" value="1"/>
</dbReference>
<reference evidence="1 2" key="1">
    <citation type="journal article" date="2015" name="Genome Announc.">
        <title>Closed Genome Sequence of Octadecabacter temperatus SB1, the First Mesophilic Species of the Genus Octadecabacter.</title>
        <authorList>
            <person name="Voget S."/>
            <person name="Billerbeck S."/>
            <person name="Simon M."/>
            <person name="Daniel R."/>
        </authorList>
    </citation>
    <scope>NUCLEOTIDE SEQUENCE [LARGE SCALE GENOMIC DNA]</scope>
    <source>
        <strain evidence="1 2">SB1</strain>
    </source>
</reference>
<dbReference type="AlphaFoldDB" id="A0A0K0Y7G1"/>
<dbReference type="Proteomes" id="UP000067444">
    <property type="component" value="Chromosome"/>
</dbReference>
<evidence type="ECO:0000313" key="2">
    <source>
        <dbReference type="Proteomes" id="UP000067444"/>
    </source>
</evidence>
<protein>
    <submittedName>
        <fullName evidence="1">Uncharacterized protein</fullName>
    </submittedName>
</protein>
<name>A0A0K0Y7G1_9RHOB</name>
<keyword evidence="2" id="KW-1185">Reference proteome</keyword>
<dbReference type="PANTHER" id="PTHR34129:SF1">
    <property type="entry name" value="DUF952 DOMAIN-CONTAINING PROTEIN"/>
    <property type="match status" value="1"/>
</dbReference>
<organism evidence="1 2">
    <name type="scientific">Octadecabacter temperatus</name>
    <dbReference type="NCBI Taxonomy" id="1458307"/>
    <lineage>
        <taxon>Bacteria</taxon>
        <taxon>Pseudomonadati</taxon>
        <taxon>Pseudomonadota</taxon>
        <taxon>Alphaproteobacteria</taxon>
        <taxon>Rhodobacterales</taxon>
        <taxon>Roseobacteraceae</taxon>
        <taxon>Octadecabacter</taxon>
    </lineage>
</organism>
<proteinExistence type="predicted"/>
<sequence>MRNGDNLDDLGGGWKVDDMKIYKILTAEQWTELDQTGTFTGAPIDLADGYIHTSTAEQAQETADKHFAGVDGLMLAALDADTYGDDLVWEVSRGGAEFPHIYNRPMLRTEVIFARDMPLVDGRHVLDIS</sequence>
<dbReference type="PANTHER" id="PTHR34129">
    <property type="entry name" value="BLR1139 PROTEIN"/>
    <property type="match status" value="1"/>
</dbReference>
<dbReference type="EMBL" id="CP012160">
    <property type="protein sequence ID" value="AKS46802.1"/>
    <property type="molecule type" value="Genomic_DNA"/>
</dbReference>
<dbReference type="Gene3D" id="3.20.170.20">
    <property type="entry name" value="Protein of unknown function DUF952"/>
    <property type="match status" value="1"/>
</dbReference>
<dbReference type="KEGG" id="otm:OSB_22660"/>
<dbReference type="STRING" id="1458307.OSB_22660"/>
<dbReference type="SUPFAM" id="SSF56399">
    <property type="entry name" value="ADP-ribosylation"/>
    <property type="match status" value="1"/>
</dbReference>
<dbReference type="PATRIC" id="fig|1458307.3.peg.2284"/>
<gene>
    <name evidence="1" type="ORF">OSB_22660</name>
</gene>